<dbReference type="GO" id="GO:0009435">
    <property type="term" value="P:NAD+ biosynthetic process"/>
    <property type="evidence" value="ECO:0007669"/>
    <property type="project" value="TreeGrafter"/>
</dbReference>
<reference evidence="4" key="1">
    <citation type="journal article" date="2023" name="Commun. Biol.">
        <title>Genome analysis of Parmales, the sister group of diatoms, reveals the evolutionary specialization of diatoms from phago-mixotrophs to photoautotrophs.</title>
        <authorList>
            <person name="Ban H."/>
            <person name="Sato S."/>
            <person name="Yoshikawa S."/>
            <person name="Yamada K."/>
            <person name="Nakamura Y."/>
            <person name="Ichinomiya M."/>
            <person name="Sato N."/>
            <person name="Blanc-Mathieu R."/>
            <person name="Endo H."/>
            <person name="Kuwata A."/>
            <person name="Ogata H."/>
        </authorList>
    </citation>
    <scope>NUCLEOTIDE SEQUENCE [LARGE SCALE GENOMIC DNA]</scope>
    <source>
        <strain evidence="4">NIES 3699</strain>
    </source>
</reference>
<dbReference type="SUPFAM" id="SSF52374">
    <property type="entry name" value="Nucleotidylyl transferase"/>
    <property type="match status" value="1"/>
</dbReference>
<proteinExistence type="predicted"/>
<feature type="compositionally biased region" description="Pro residues" evidence="1">
    <location>
        <begin position="21"/>
        <end position="31"/>
    </location>
</feature>
<feature type="region of interest" description="Disordered" evidence="1">
    <location>
        <begin position="387"/>
        <end position="425"/>
    </location>
</feature>
<accession>A0A9W7B9S5</accession>
<feature type="region of interest" description="Disordered" evidence="1">
    <location>
        <begin position="52"/>
        <end position="71"/>
    </location>
</feature>
<feature type="region of interest" description="Disordered" evidence="1">
    <location>
        <begin position="83"/>
        <end position="137"/>
    </location>
</feature>
<dbReference type="GO" id="GO:0004515">
    <property type="term" value="F:nicotinate-nucleotide adenylyltransferase activity"/>
    <property type="evidence" value="ECO:0007669"/>
    <property type="project" value="TreeGrafter"/>
</dbReference>
<sequence>MMMIKPARKKATKKIVTKLPIPQPAAQPVPAPSAGGPTLTPRTEMEQLKAKVANLEAQLSRQKSNDANDENIMPILAKPVASRAVTNPSPPGVLRPSSFGNSSRSSPVNERKSQGSSRRTSKSSTSGSNTPVQSRGGVLGAVDFARVGEVEVQASGAEGTTSMINTLVSGSSGAVVDVGRVLPAGHKKNITDAENNAEYFDDNDDDGALMADRMRSRYDSTDTLQSFESYSDNSEAQTSPINSLMGSEDSGEPRSPASSSYTSGSPHPKTPAGVRRLPPRAVDTSTNDIFSPANISQGACLDKFGYAPGEIVNKLFLEHAITEHEDRLIRYLLARDDRKTLENLMMIETGGITKENIVMFRDHLAVTMQAFRDSPMAKAGVGNRLFFDEGDGDEDGGPGSLNRAPERPDTALPKEDESLRGENPQPMIPFSSVIHKVLVKIAMRLRELGPSTNNREKVILVGSGMYNPLHRLHLRMFYLARQFLEGHSRFEVLGGIVSPCHPTAVRQKFRQKPREIIPPKHRLAMARLSVGDSAWLTVDPWEITRRRVLDYLSVLDHVREIIDEAFPHLNIRLIFLTDGNNLPKLSVPALKERKCNCLCICRPMQVDILLKQITKEWKNVAYVLEDTAILSNDLEGINSSRVRSDAIAGKDISKQTNKKVANYIKKHKIADKMGGVERWNREDKLWDFKGDDELDRPYIKMPQSLMAARVRAESEDKILEEMGAVVHKEEFSLLF</sequence>
<feature type="compositionally biased region" description="Low complexity" evidence="1">
    <location>
        <begin position="253"/>
        <end position="267"/>
    </location>
</feature>
<dbReference type="Pfam" id="PF01467">
    <property type="entry name" value="CTP_transf_like"/>
    <property type="match status" value="1"/>
</dbReference>
<feature type="compositionally biased region" description="Low complexity" evidence="1">
    <location>
        <begin position="97"/>
        <end position="106"/>
    </location>
</feature>
<feature type="region of interest" description="Disordered" evidence="1">
    <location>
        <begin position="18"/>
        <end position="46"/>
    </location>
</feature>
<comment type="caution">
    <text evidence="3">The sequence shown here is derived from an EMBL/GenBank/DDBJ whole genome shotgun (WGS) entry which is preliminary data.</text>
</comment>
<dbReference type="AlphaFoldDB" id="A0A9W7B9S5"/>
<dbReference type="EMBL" id="BRXX01000063">
    <property type="protein sequence ID" value="GMH86721.1"/>
    <property type="molecule type" value="Genomic_DNA"/>
</dbReference>
<dbReference type="InterPro" id="IPR051182">
    <property type="entry name" value="Euk_NMN_adenylyltrnsfrase"/>
</dbReference>
<dbReference type="InterPro" id="IPR014729">
    <property type="entry name" value="Rossmann-like_a/b/a_fold"/>
</dbReference>
<protein>
    <recommendedName>
        <fullName evidence="2">Cytidyltransferase-like domain-containing protein</fullName>
    </recommendedName>
</protein>
<dbReference type="GO" id="GO:0000309">
    <property type="term" value="F:nicotinamide-nucleotide adenylyltransferase activity"/>
    <property type="evidence" value="ECO:0007669"/>
    <property type="project" value="TreeGrafter"/>
</dbReference>
<keyword evidence="4" id="KW-1185">Reference proteome</keyword>
<evidence type="ECO:0000256" key="1">
    <source>
        <dbReference type="SAM" id="MobiDB-lite"/>
    </source>
</evidence>
<evidence type="ECO:0000259" key="2">
    <source>
        <dbReference type="Pfam" id="PF01467"/>
    </source>
</evidence>
<feature type="compositionally biased region" description="Polar residues" evidence="1">
    <location>
        <begin position="228"/>
        <end position="245"/>
    </location>
</feature>
<feature type="region of interest" description="Disordered" evidence="1">
    <location>
        <begin position="228"/>
        <end position="289"/>
    </location>
</feature>
<feature type="compositionally biased region" description="Low complexity" evidence="1">
    <location>
        <begin position="114"/>
        <end position="128"/>
    </location>
</feature>
<feature type="domain" description="Cytidyltransferase-like" evidence="2">
    <location>
        <begin position="464"/>
        <end position="643"/>
    </location>
</feature>
<evidence type="ECO:0000313" key="4">
    <source>
        <dbReference type="Proteomes" id="UP001165160"/>
    </source>
</evidence>
<dbReference type="Proteomes" id="UP001165160">
    <property type="component" value="Unassembled WGS sequence"/>
</dbReference>
<organism evidence="3 4">
    <name type="scientific">Triparma verrucosa</name>
    <dbReference type="NCBI Taxonomy" id="1606542"/>
    <lineage>
        <taxon>Eukaryota</taxon>
        <taxon>Sar</taxon>
        <taxon>Stramenopiles</taxon>
        <taxon>Ochrophyta</taxon>
        <taxon>Bolidophyceae</taxon>
        <taxon>Parmales</taxon>
        <taxon>Triparmaceae</taxon>
        <taxon>Triparma</taxon>
    </lineage>
</organism>
<dbReference type="Gene3D" id="3.40.50.620">
    <property type="entry name" value="HUPs"/>
    <property type="match status" value="1"/>
</dbReference>
<dbReference type="PANTHER" id="PTHR12039">
    <property type="entry name" value="NICOTINAMIDE MONONUCLEOTIDE ADENYLYLTRANSFERASE"/>
    <property type="match status" value="1"/>
</dbReference>
<dbReference type="PANTHER" id="PTHR12039:SF0">
    <property type="entry name" value="NICOTINAMIDE-NUCLEOTIDE ADENYLYLTRANSFERASE"/>
    <property type="match status" value="1"/>
</dbReference>
<evidence type="ECO:0000313" key="3">
    <source>
        <dbReference type="EMBL" id="GMH86721.1"/>
    </source>
</evidence>
<name>A0A9W7B9S5_9STRA</name>
<gene>
    <name evidence="3" type="ORF">TrVE_jg11915</name>
</gene>
<dbReference type="InterPro" id="IPR004821">
    <property type="entry name" value="Cyt_trans-like"/>
</dbReference>
<feature type="compositionally biased region" description="Basic and acidic residues" evidence="1">
    <location>
        <begin position="404"/>
        <end position="420"/>
    </location>
</feature>